<gene>
    <name evidence="1" type="ORF">WOLCODRAFT_156611</name>
</gene>
<sequence>MAATYVPRPVLAAAPRAEPPACTGSASHTLLVIFRRVDLLSDKEEHEGPYAERYTASATAYVASGVSGAGAAQRGDVLVYLVVDLRVHAAARISGPLRYRMLIVSTGWHWTTRLLSCLAVVSLLAKGIEKVITFFGRAMGVRAACIQKMPDKHRDGSGGGAGGRALS</sequence>
<reference evidence="1 2" key="1">
    <citation type="journal article" date="2012" name="Science">
        <title>The Paleozoic origin of enzymatic lignin decomposition reconstructed from 31 fungal genomes.</title>
        <authorList>
            <person name="Floudas D."/>
            <person name="Binder M."/>
            <person name="Riley R."/>
            <person name="Barry K."/>
            <person name="Blanchette R.A."/>
            <person name="Henrissat B."/>
            <person name="Martinez A.T."/>
            <person name="Otillar R."/>
            <person name="Spatafora J.W."/>
            <person name="Yadav J.S."/>
            <person name="Aerts A."/>
            <person name="Benoit I."/>
            <person name="Boyd A."/>
            <person name="Carlson A."/>
            <person name="Copeland A."/>
            <person name="Coutinho P.M."/>
            <person name="de Vries R.P."/>
            <person name="Ferreira P."/>
            <person name="Findley K."/>
            <person name="Foster B."/>
            <person name="Gaskell J."/>
            <person name="Glotzer D."/>
            <person name="Gorecki P."/>
            <person name="Heitman J."/>
            <person name="Hesse C."/>
            <person name="Hori C."/>
            <person name="Igarashi K."/>
            <person name="Jurgens J.A."/>
            <person name="Kallen N."/>
            <person name="Kersten P."/>
            <person name="Kohler A."/>
            <person name="Kuees U."/>
            <person name="Kumar T.K.A."/>
            <person name="Kuo A."/>
            <person name="LaButti K."/>
            <person name="Larrondo L.F."/>
            <person name="Lindquist E."/>
            <person name="Ling A."/>
            <person name="Lombard V."/>
            <person name="Lucas S."/>
            <person name="Lundell T."/>
            <person name="Martin R."/>
            <person name="McLaughlin D.J."/>
            <person name="Morgenstern I."/>
            <person name="Morin E."/>
            <person name="Murat C."/>
            <person name="Nagy L.G."/>
            <person name="Nolan M."/>
            <person name="Ohm R.A."/>
            <person name="Patyshakuliyeva A."/>
            <person name="Rokas A."/>
            <person name="Ruiz-Duenas F.J."/>
            <person name="Sabat G."/>
            <person name="Salamov A."/>
            <person name="Samejima M."/>
            <person name="Schmutz J."/>
            <person name="Slot J.C."/>
            <person name="St John F."/>
            <person name="Stenlid J."/>
            <person name="Sun H."/>
            <person name="Sun S."/>
            <person name="Syed K."/>
            <person name="Tsang A."/>
            <person name="Wiebenga A."/>
            <person name="Young D."/>
            <person name="Pisabarro A."/>
            <person name="Eastwood D.C."/>
            <person name="Martin F."/>
            <person name="Cullen D."/>
            <person name="Grigoriev I.V."/>
            <person name="Hibbett D.S."/>
        </authorList>
    </citation>
    <scope>NUCLEOTIDE SEQUENCE [LARGE SCALE GENOMIC DNA]</scope>
    <source>
        <strain evidence="1 2">MD-104</strain>
    </source>
</reference>
<evidence type="ECO:0000313" key="2">
    <source>
        <dbReference type="Proteomes" id="UP000218811"/>
    </source>
</evidence>
<organism evidence="1 2">
    <name type="scientific">Wolfiporia cocos (strain MD-104)</name>
    <name type="common">Brown rot fungus</name>
    <dbReference type="NCBI Taxonomy" id="742152"/>
    <lineage>
        <taxon>Eukaryota</taxon>
        <taxon>Fungi</taxon>
        <taxon>Dikarya</taxon>
        <taxon>Basidiomycota</taxon>
        <taxon>Agaricomycotina</taxon>
        <taxon>Agaricomycetes</taxon>
        <taxon>Polyporales</taxon>
        <taxon>Phaeolaceae</taxon>
        <taxon>Wolfiporia</taxon>
    </lineage>
</organism>
<dbReference type="EMBL" id="KB467865">
    <property type="protein sequence ID" value="PCH35905.1"/>
    <property type="molecule type" value="Genomic_DNA"/>
</dbReference>
<protein>
    <submittedName>
        <fullName evidence="1">Uncharacterized protein</fullName>
    </submittedName>
</protein>
<keyword evidence="2" id="KW-1185">Reference proteome</keyword>
<dbReference type="Proteomes" id="UP000218811">
    <property type="component" value="Unassembled WGS sequence"/>
</dbReference>
<accession>A0A2H3J2H1</accession>
<name>A0A2H3J2H1_WOLCO</name>
<evidence type="ECO:0000313" key="1">
    <source>
        <dbReference type="EMBL" id="PCH35905.1"/>
    </source>
</evidence>
<dbReference type="AlphaFoldDB" id="A0A2H3J2H1"/>
<proteinExistence type="predicted"/>